<feature type="domain" description="C-type lectin" evidence="1">
    <location>
        <begin position="133"/>
        <end position="245"/>
    </location>
</feature>
<name>A0AA39IKA6_9BILA</name>
<dbReference type="EMBL" id="JAUCMV010000001">
    <property type="protein sequence ID" value="KAK0425205.1"/>
    <property type="molecule type" value="Genomic_DNA"/>
</dbReference>
<dbReference type="InterPro" id="IPR001304">
    <property type="entry name" value="C-type_lectin-like"/>
</dbReference>
<dbReference type="CDD" id="cd00037">
    <property type="entry name" value="CLECT"/>
    <property type="match status" value="1"/>
</dbReference>
<evidence type="ECO:0000313" key="2">
    <source>
        <dbReference type="EMBL" id="KAK0425205.1"/>
    </source>
</evidence>
<dbReference type="InterPro" id="IPR016186">
    <property type="entry name" value="C-type_lectin-like/link_sf"/>
</dbReference>
<evidence type="ECO:0000259" key="1">
    <source>
        <dbReference type="PROSITE" id="PS50041"/>
    </source>
</evidence>
<dbReference type="InterPro" id="IPR016187">
    <property type="entry name" value="CTDL_fold"/>
</dbReference>
<dbReference type="PANTHER" id="PTHR22803">
    <property type="entry name" value="MANNOSE, PHOSPHOLIPASE, LECTIN RECEPTOR RELATED"/>
    <property type="match status" value="1"/>
</dbReference>
<organism evidence="2 3">
    <name type="scientific">Steinernema hermaphroditum</name>
    <dbReference type="NCBI Taxonomy" id="289476"/>
    <lineage>
        <taxon>Eukaryota</taxon>
        <taxon>Metazoa</taxon>
        <taxon>Ecdysozoa</taxon>
        <taxon>Nematoda</taxon>
        <taxon>Chromadorea</taxon>
        <taxon>Rhabditida</taxon>
        <taxon>Tylenchina</taxon>
        <taxon>Panagrolaimomorpha</taxon>
        <taxon>Strongyloidoidea</taxon>
        <taxon>Steinernematidae</taxon>
        <taxon>Steinernema</taxon>
    </lineage>
</organism>
<reference evidence="2" key="1">
    <citation type="submission" date="2023-06" db="EMBL/GenBank/DDBJ databases">
        <title>Genomic analysis of the entomopathogenic nematode Steinernema hermaphroditum.</title>
        <authorList>
            <person name="Schwarz E.M."/>
            <person name="Heppert J.K."/>
            <person name="Baniya A."/>
            <person name="Schwartz H.T."/>
            <person name="Tan C.-H."/>
            <person name="Antoshechkin I."/>
            <person name="Sternberg P.W."/>
            <person name="Goodrich-Blair H."/>
            <person name="Dillman A.R."/>
        </authorList>
    </citation>
    <scope>NUCLEOTIDE SEQUENCE</scope>
    <source>
        <strain evidence="2">PS9179</strain>
        <tissue evidence="2">Whole animal</tissue>
    </source>
</reference>
<keyword evidence="3" id="KW-1185">Reference proteome</keyword>
<dbReference type="Gene3D" id="3.10.100.10">
    <property type="entry name" value="Mannose-Binding Protein A, subunit A"/>
    <property type="match status" value="1"/>
</dbReference>
<sequence>MDPRRSLWLVHLNWSSEICRAARWSGGSKARSSGCSHPNSRADHFGSSLMRNAKTKRAPMFMVRRNGRYPTPPDINKHSGAGLRAAMPPLLLALLALALFPEAVFGASEGRSRGERQPSAGAECPRGWIRYDRTKSCFFVIEQRLRWPEADRFCQRHGAHLASLVDEYENYFAFEVVKKANLSVPTVWLGRLVRLTKTGAYEWNDGSVGRHSEGFRGEPPSGTDLCLTMWLDFDRPEGSWNEWDCAYASGYSGLCKKYLKHRPAQQQTVQVTASPPTVHQARRCCLASPCVFGHRCSSAERCIPDDLDCWTRSCPNGAPGWCLPVP</sequence>
<comment type="caution">
    <text evidence="2">The sequence shown here is derived from an EMBL/GenBank/DDBJ whole genome shotgun (WGS) entry which is preliminary data.</text>
</comment>
<evidence type="ECO:0000313" key="3">
    <source>
        <dbReference type="Proteomes" id="UP001175271"/>
    </source>
</evidence>
<dbReference type="Proteomes" id="UP001175271">
    <property type="component" value="Unassembled WGS sequence"/>
</dbReference>
<dbReference type="PROSITE" id="PS50041">
    <property type="entry name" value="C_TYPE_LECTIN_2"/>
    <property type="match status" value="1"/>
</dbReference>
<gene>
    <name evidence="2" type="ORF">QR680_009085</name>
</gene>
<accession>A0AA39IKA6</accession>
<proteinExistence type="predicted"/>
<protein>
    <recommendedName>
        <fullName evidence="1">C-type lectin domain-containing protein</fullName>
    </recommendedName>
</protein>
<dbReference type="AlphaFoldDB" id="A0AA39IKA6"/>
<dbReference type="SMART" id="SM00034">
    <property type="entry name" value="CLECT"/>
    <property type="match status" value="1"/>
</dbReference>
<dbReference type="InterPro" id="IPR050111">
    <property type="entry name" value="C-type_lectin/snaclec_domain"/>
</dbReference>
<dbReference type="SUPFAM" id="SSF56436">
    <property type="entry name" value="C-type lectin-like"/>
    <property type="match status" value="1"/>
</dbReference>
<dbReference type="Pfam" id="PF00059">
    <property type="entry name" value="Lectin_C"/>
    <property type="match status" value="1"/>
</dbReference>